<evidence type="ECO:0000313" key="1">
    <source>
        <dbReference type="EMBL" id="KAH7953027.1"/>
    </source>
</evidence>
<protein>
    <submittedName>
        <fullName evidence="1">Uncharacterized protein</fullName>
    </submittedName>
</protein>
<reference evidence="1" key="1">
    <citation type="submission" date="2020-05" db="EMBL/GenBank/DDBJ databases">
        <title>Large-scale comparative analyses of tick genomes elucidate their genetic diversity and vector capacities.</title>
        <authorList>
            <person name="Jia N."/>
            <person name="Wang J."/>
            <person name="Shi W."/>
            <person name="Du L."/>
            <person name="Sun Y."/>
            <person name="Zhan W."/>
            <person name="Jiang J."/>
            <person name="Wang Q."/>
            <person name="Zhang B."/>
            <person name="Ji P."/>
            <person name="Sakyi L.B."/>
            <person name="Cui X."/>
            <person name="Yuan T."/>
            <person name="Jiang B."/>
            <person name="Yang W."/>
            <person name="Lam T.T.-Y."/>
            <person name="Chang Q."/>
            <person name="Ding S."/>
            <person name="Wang X."/>
            <person name="Zhu J."/>
            <person name="Ruan X."/>
            <person name="Zhao L."/>
            <person name="Wei J."/>
            <person name="Que T."/>
            <person name="Du C."/>
            <person name="Cheng J."/>
            <person name="Dai P."/>
            <person name="Han X."/>
            <person name="Huang E."/>
            <person name="Gao Y."/>
            <person name="Liu J."/>
            <person name="Shao H."/>
            <person name="Ye R."/>
            <person name="Li L."/>
            <person name="Wei W."/>
            <person name="Wang X."/>
            <person name="Wang C."/>
            <person name="Yang T."/>
            <person name="Huo Q."/>
            <person name="Li W."/>
            <person name="Guo W."/>
            <person name="Chen H."/>
            <person name="Zhou L."/>
            <person name="Ni X."/>
            <person name="Tian J."/>
            <person name="Zhou Y."/>
            <person name="Sheng Y."/>
            <person name="Liu T."/>
            <person name="Pan Y."/>
            <person name="Xia L."/>
            <person name="Li J."/>
            <person name="Zhao F."/>
            <person name="Cao W."/>
        </authorList>
    </citation>
    <scope>NUCLEOTIDE SEQUENCE</scope>
    <source>
        <strain evidence="1">Dsil-2018</strain>
    </source>
</reference>
<organism evidence="1 2">
    <name type="scientific">Dermacentor silvarum</name>
    <name type="common">Tick</name>
    <dbReference type="NCBI Taxonomy" id="543639"/>
    <lineage>
        <taxon>Eukaryota</taxon>
        <taxon>Metazoa</taxon>
        <taxon>Ecdysozoa</taxon>
        <taxon>Arthropoda</taxon>
        <taxon>Chelicerata</taxon>
        <taxon>Arachnida</taxon>
        <taxon>Acari</taxon>
        <taxon>Parasitiformes</taxon>
        <taxon>Ixodida</taxon>
        <taxon>Ixodoidea</taxon>
        <taxon>Ixodidae</taxon>
        <taxon>Rhipicephalinae</taxon>
        <taxon>Dermacentor</taxon>
    </lineage>
</organism>
<sequence>MFPKFRDNALSRNLFKDRIVECLRIACQIDREDFEYALLKPKREEFLHIFLNRGFLIHKYLDPKRLRQLFAKIQHEEFFRTVCWEGALGHSLLSKIGRNFIEMDLNWLIETTTGLRDFLNQEELSANSAVGTYVKDAASAERKALVILSLWAVFTNRRKTAEVLWKNCDQPIHLALLVSMTYERLTVYVSEGTIKQELLDTSKQFAAMASGVLNLCYLESRCRAYDILSVQTADWKYKTAVDIAAEASNRQFLSHPCCQKWLTNHFLGCISVRDIPWGFFSVPLGLKCETRFKTTAKRKRNEDRNNRTSGHSRYNVVFEEEFAAIRAIDDSLEPEVLRGVKKVTYKKVPSAAHATAEDPNLESSVSSNLDDNSQGFINTALPEQAENGRLHCDGTTPKERPVRTINQRHVLTI</sequence>
<evidence type="ECO:0000313" key="2">
    <source>
        <dbReference type="Proteomes" id="UP000821865"/>
    </source>
</evidence>
<keyword evidence="2" id="KW-1185">Reference proteome</keyword>
<proteinExistence type="predicted"/>
<gene>
    <name evidence="1" type="ORF">HPB49_003670</name>
</gene>
<name>A0ACB8CV62_DERSI</name>
<dbReference type="Proteomes" id="UP000821865">
    <property type="component" value="Chromosome 4"/>
</dbReference>
<accession>A0ACB8CV62</accession>
<dbReference type="EMBL" id="CM023473">
    <property type="protein sequence ID" value="KAH7953027.1"/>
    <property type="molecule type" value="Genomic_DNA"/>
</dbReference>
<comment type="caution">
    <text evidence="1">The sequence shown here is derived from an EMBL/GenBank/DDBJ whole genome shotgun (WGS) entry which is preliminary data.</text>
</comment>